<gene>
    <name evidence="3" type="ORF">RMCT_3207</name>
</gene>
<dbReference type="Proteomes" id="UP000069654">
    <property type="component" value="Unassembled WGS sequence"/>
</dbReference>
<protein>
    <submittedName>
        <fullName evidence="3">Protein tyrosine/serine phosphatase</fullName>
    </submittedName>
</protein>
<sequence>MGRHSMFPSAPNFRDLGGLRTEDGRKVRHGVLYRSEAPSVFDPEDLNRLGTLGIRLVCDLRNPAEIAEDDPVVEGTRRITIPVLPEVRTGGPDLIRELISDHTGGLARANMIRSYSTMPAVFEPYFAGLITEILDGNLPMLVHCTGGKDRSGFVVALLLAAVGVEFDAIVADYELSRKAMDRNAIRRLLVGPTGRSGLAENTEISDEVLDAMTVDRAYLKAVFEAAADRHGSLEQYIEVAGQLDADRRSRLRDALLE</sequence>
<comment type="similarity">
    <text evidence="1">Belongs to the protein-tyrosine phosphatase family.</text>
</comment>
<dbReference type="GO" id="GO:0004721">
    <property type="term" value="F:phosphoprotein phosphatase activity"/>
    <property type="evidence" value="ECO:0007669"/>
    <property type="project" value="InterPro"/>
</dbReference>
<dbReference type="InterPro" id="IPR029021">
    <property type="entry name" value="Prot-tyrosine_phosphatase-like"/>
</dbReference>
<dbReference type="InterPro" id="IPR000387">
    <property type="entry name" value="Tyr_Pase_dom"/>
</dbReference>
<dbReference type="PANTHER" id="PTHR31126:SF1">
    <property type="entry name" value="TYROSINE SPECIFIC PROTEIN PHOSPHATASES DOMAIN-CONTAINING PROTEIN"/>
    <property type="match status" value="1"/>
</dbReference>
<dbReference type="PROSITE" id="PS00383">
    <property type="entry name" value="TYR_PHOSPHATASE_1"/>
    <property type="match status" value="1"/>
</dbReference>
<organism evidence="3 4">
    <name type="scientific">Mycolicibacterium thermoresistibile</name>
    <name type="common">Mycobacterium thermoresistibile</name>
    <dbReference type="NCBI Taxonomy" id="1797"/>
    <lineage>
        <taxon>Bacteria</taxon>
        <taxon>Bacillati</taxon>
        <taxon>Actinomycetota</taxon>
        <taxon>Actinomycetes</taxon>
        <taxon>Mycobacteriales</taxon>
        <taxon>Mycobacteriaceae</taxon>
        <taxon>Mycolicibacterium</taxon>
    </lineage>
</organism>
<comment type="caution">
    <text evidence="3">The sequence shown here is derived from an EMBL/GenBank/DDBJ whole genome shotgun (WGS) entry which is preliminary data.</text>
</comment>
<dbReference type="PANTHER" id="PTHR31126">
    <property type="entry name" value="TYROSINE-PROTEIN PHOSPHATASE"/>
    <property type="match status" value="1"/>
</dbReference>
<dbReference type="OrthoDB" id="1188001at2"/>
<evidence type="ECO:0000313" key="3">
    <source>
        <dbReference type="EMBL" id="GAT16238.1"/>
    </source>
</evidence>
<dbReference type="Pfam" id="PF13350">
    <property type="entry name" value="Y_phosphatase3"/>
    <property type="match status" value="1"/>
</dbReference>
<reference evidence="4" key="2">
    <citation type="submission" date="2016-02" db="EMBL/GenBank/DDBJ databases">
        <title>Draft genome sequence of five rapidly growing Mycobacterium species.</title>
        <authorList>
            <person name="Katahira K."/>
            <person name="Gotou Y."/>
            <person name="Iida K."/>
            <person name="Ogura Y."/>
            <person name="Hayashi T."/>
        </authorList>
    </citation>
    <scope>NUCLEOTIDE SEQUENCE [LARGE SCALE GENOMIC DNA]</scope>
    <source>
        <strain evidence="4">JCM6362</strain>
    </source>
</reference>
<dbReference type="Gene3D" id="3.90.190.10">
    <property type="entry name" value="Protein tyrosine phosphatase superfamily"/>
    <property type="match status" value="1"/>
</dbReference>
<dbReference type="STRING" id="1797.RMCT_3207"/>
<evidence type="ECO:0000259" key="2">
    <source>
        <dbReference type="PROSITE" id="PS50056"/>
    </source>
</evidence>
<dbReference type="RefSeq" id="WP_003923583.1">
    <property type="nucleotide sequence ID" value="NZ_BCTB01000039.1"/>
</dbReference>
<dbReference type="OMA" id="MHYAYED"/>
<evidence type="ECO:0000256" key="1">
    <source>
        <dbReference type="ARBA" id="ARBA00009580"/>
    </source>
</evidence>
<reference evidence="3 4" key="1">
    <citation type="journal article" date="2016" name="Genome Announc.">
        <title>Draft Genome Sequences of Five Rapidly Growing Mycobacterium Species, M. thermoresistibile, M. fortuitum subsp. acetamidolyticum, M. canariasense, M. brisbanense, and M. novocastrense.</title>
        <authorList>
            <person name="Katahira K."/>
            <person name="Ogura Y."/>
            <person name="Gotoh Y."/>
            <person name="Hayashi T."/>
        </authorList>
    </citation>
    <scope>NUCLEOTIDE SEQUENCE [LARGE SCALE GENOMIC DNA]</scope>
    <source>
        <strain evidence="3 4">JCM6362</strain>
    </source>
</reference>
<dbReference type="AlphaFoldDB" id="A0A117IN35"/>
<dbReference type="InterPro" id="IPR016130">
    <property type="entry name" value="Tyr_Pase_AS"/>
</dbReference>
<accession>A0A117IN35</accession>
<evidence type="ECO:0000313" key="4">
    <source>
        <dbReference type="Proteomes" id="UP000069654"/>
    </source>
</evidence>
<dbReference type="PROSITE" id="PS50056">
    <property type="entry name" value="TYR_PHOSPHATASE_2"/>
    <property type="match status" value="1"/>
</dbReference>
<dbReference type="SUPFAM" id="SSF52799">
    <property type="entry name" value="(Phosphotyrosine protein) phosphatases II"/>
    <property type="match status" value="1"/>
</dbReference>
<name>A0A117IN35_MYCTH</name>
<dbReference type="EMBL" id="BCTB01000039">
    <property type="protein sequence ID" value="GAT16238.1"/>
    <property type="molecule type" value="Genomic_DNA"/>
</dbReference>
<dbReference type="InterPro" id="IPR026893">
    <property type="entry name" value="Tyr/Ser_Pase_IphP-type"/>
</dbReference>
<feature type="domain" description="Tyrosine specific protein phosphatases" evidence="2">
    <location>
        <begin position="124"/>
        <end position="180"/>
    </location>
</feature>
<proteinExistence type="inferred from homology"/>